<evidence type="ECO:0000256" key="1">
    <source>
        <dbReference type="ARBA" id="ARBA00022679"/>
    </source>
</evidence>
<accession>A0A3S0A875</accession>
<keyword evidence="3" id="KW-0812">Transmembrane</keyword>
<dbReference type="InterPro" id="IPR000462">
    <property type="entry name" value="CDP-OH_P_trans"/>
</dbReference>
<feature type="transmembrane region" description="Helical" evidence="3">
    <location>
        <begin position="30"/>
        <end position="59"/>
    </location>
</feature>
<organism evidence="4 5">
    <name type="scientific">Aquibium carbonis</name>
    <dbReference type="NCBI Taxonomy" id="2495581"/>
    <lineage>
        <taxon>Bacteria</taxon>
        <taxon>Pseudomonadati</taxon>
        <taxon>Pseudomonadota</taxon>
        <taxon>Alphaproteobacteria</taxon>
        <taxon>Hyphomicrobiales</taxon>
        <taxon>Phyllobacteriaceae</taxon>
        <taxon>Aquibium</taxon>
    </lineage>
</organism>
<keyword evidence="5" id="KW-1185">Reference proteome</keyword>
<sequence>MLDGWARRGIDPAIGRLALLVSRTGVSANAVTVIAFAVGMLAGAAIALEFYLAGLLLIGISRIGDGLDGAVARIRGKTDYGGYLDIVLDFFFYGAIPLGFAIADPAANAVAAALLIFSFYVNGASFLAFAILAERRGLATVARGEKSIFFTTGLAEATETIAVFVLACLFPGWFPALAVLFAAICFYTALSRIVLAGRRFG</sequence>
<keyword evidence="3" id="KW-0472">Membrane</keyword>
<dbReference type="OrthoDB" id="9790577at2"/>
<feature type="transmembrane region" description="Helical" evidence="3">
    <location>
        <begin position="109"/>
        <end position="132"/>
    </location>
</feature>
<comment type="caution">
    <text evidence="4">The sequence shown here is derived from an EMBL/GenBank/DDBJ whole genome shotgun (WGS) entry which is preliminary data.</text>
</comment>
<dbReference type="AlphaFoldDB" id="A0A3S0A875"/>
<proteinExistence type="inferred from homology"/>
<dbReference type="Gene3D" id="1.20.120.1760">
    <property type="match status" value="1"/>
</dbReference>
<dbReference type="Pfam" id="PF01066">
    <property type="entry name" value="CDP-OH_P_transf"/>
    <property type="match status" value="1"/>
</dbReference>
<keyword evidence="1 2" id="KW-0808">Transferase</keyword>
<evidence type="ECO:0000256" key="2">
    <source>
        <dbReference type="RuleBase" id="RU003750"/>
    </source>
</evidence>
<dbReference type="RefSeq" id="WP_126699128.1">
    <property type="nucleotide sequence ID" value="NZ_RWKW01000030.1"/>
</dbReference>
<reference evidence="4 5" key="1">
    <citation type="submission" date="2018-12" db="EMBL/GenBank/DDBJ databases">
        <title>Mesorhizobium carbonis sp. nov., isolated from coal mine water.</title>
        <authorList>
            <person name="Xin W."/>
            <person name="Xu Z."/>
            <person name="Xiang F."/>
            <person name="Zhang J."/>
            <person name="Xi L."/>
            <person name="Liu J."/>
        </authorList>
    </citation>
    <scope>NUCLEOTIDE SEQUENCE [LARGE SCALE GENOMIC DNA]</scope>
    <source>
        <strain evidence="4 5">B2.3</strain>
    </source>
</reference>
<feature type="transmembrane region" description="Helical" evidence="3">
    <location>
        <begin position="148"/>
        <end position="167"/>
    </location>
</feature>
<feature type="transmembrane region" description="Helical" evidence="3">
    <location>
        <begin position="80"/>
        <end position="103"/>
    </location>
</feature>
<name>A0A3S0A875_9HYPH</name>
<protein>
    <submittedName>
        <fullName evidence="4">CDP-alcohol phosphatidyltransferase family protein</fullName>
    </submittedName>
</protein>
<gene>
    <name evidence="4" type="ORF">EJC49_08200</name>
</gene>
<dbReference type="PROSITE" id="PS00379">
    <property type="entry name" value="CDP_ALCOHOL_P_TRANSF"/>
    <property type="match status" value="1"/>
</dbReference>
<evidence type="ECO:0000313" key="5">
    <source>
        <dbReference type="Proteomes" id="UP000278398"/>
    </source>
</evidence>
<keyword evidence="3" id="KW-1133">Transmembrane helix</keyword>
<feature type="transmembrane region" description="Helical" evidence="3">
    <location>
        <begin position="173"/>
        <end position="195"/>
    </location>
</feature>
<dbReference type="Proteomes" id="UP000278398">
    <property type="component" value="Unassembled WGS sequence"/>
</dbReference>
<evidence type="ECO:0000313" key="4">
    <source>
        <dbReference type="EMBL" id="RST86889.1"/>
    </source>
</evidence>
<dbReference type="GO" id="GO:0016780">
    <property type="term" value="F:phosphotransferase activity, for other substituted phosphate groups"/>
    <property type="evidence" value="ECO:0007669"/>
    <property type="project" value="InterPro"/>
</dbReference>
<evidence type="ECO:0000256" key="3">
    <source>
        <dbReference type="SAM" id="Phobius"/>
    </source>
</evidence>
<dbReference type="GO" id="GO:0016020">
    <property type="term" value="C:membrane"/>
    <property type="evidence" value="ECO:0007669"/>
    <property type="project" value="InterPro"/>
</dbReference>
<dbReference type="InterPro" id="IPR043130">
    <property type="entry name" value="CDP-OH_PTrfase_TM_dom"/>
</dbReference>
<comment type="similarity">
    <text evidence="2">Belongs to the CDP-alcohol phosphatidyltransferase class-I family.</text>
</comment>
<dbReference type="EMBL" id="RWKW01000030">
    <property type="protein sequence ID" value="RST86889.1"/>
    <property type="molecule type" value="Genomic_DNA"/>
</dbReference>
<dbReference type="GO" id="GO:0008654">
    <property type="term" value="P:phospholipid biosynthetic process"/>
    <property type="evidence" value="ECO:0007669"/>
    <property type="project" value="InterPro"/>
</dbReference>
<dbReference type="InterPro" id="IPR048254">
    <property type="entry name" value="CDP_ALCOHOL_P_TRANSF_CS"/>
</dbReference>